<dbReference type="Pfam" id="PF13622">
    <property type="entry name" value="4HBT_3"/>
    <property type="match status" value="1"/>
</dbReference>
<evidence type="ECO:0000313" key="3">
    <source>
        <dbReference type="EMBL" id="KAK4107229.1"/>
    </source>
</evidence>
<dbReference type="InterPro" id="IPR042171">
    <property type="entry name" value="Acyl-CoA_hotdog"/>
</dbReference>
<evidence type="ECO:0008006" key="5">
    <source>
        <dbReference type="Google" id="ProtNLM"/>
    </source>
</evidence>
<name>A0AAN6QBR2_9PEZI</name>
<sequence>MASILKRQIDLQQVSANTYTVSWHVDWTLGATLHGGCVAAAIHHTATTHLITDPELARRNQPDILKLHLEFLRQCGRSQSTITVSVLRTGAATSTLQLQLSQNGQLKVLALATSTNFDKVLGPTVPTAWTLLPAPKPSPDFRGCVSARRPDPNWLTARMSGEVLGFTGHMLVLNPRGRFPVDGIHDAWYGFTPAHKHERMDATYLALMTDVIPSMSDTLMRNGGLYDAHGFLKKLERWEEEFPGVPAEVTASLAEAVKAETYNATVTLDIEFKRKLPPQGLEWIFTRTVTKMLEAGRMDLDITICNERMELVCTAQQLILVLEAQRKFRGGREGKMDGKAVL</sequence>
<dbReference type="InterPro" id="IPR052389">
    <property type="entry name" value="Sec_Metab_Biosynth-Assoc"/>
</dbReference>
<dbReference type="GeneID" id="89940536"/>
<dbReference type="Gene3D" id="2.40.160.210">
    <property type="entry name" value="Acyl-CoA thioesterase, double hotdog domain"/>
    <property type="match status" value="1"/>
</dbReference>
<dbReference type="InterPro" id="IPR049450">
    <property type="entry name" value="ACOT8-like_C"/>
</dbReference>
<dbReference type="SUPFAM" id="SSF54637">
    <property type="entry name" value="Thioesterase/thiol ester dehydrase-isomerase"/>
    <property type="match status" value="2"/>
</dbReference>
<dbReference type="InterPro" id="IPR029069">
    <property type="entry name" value="HotDog_dom_sf"/>
</dbReference>
<organism evidence="3 4">
    <name type="scientific">Canariomyces notabilis</name>
    <dbReference type="NCBI Taxonomy" id="2074819"/>
    <lineage>
        <taxon>Eukaryota</taxon>
        <taxon>Fungi</taxon>
        <taxon>Dikarya</taxon>
        <taxon>Ascomycota</taxon>
        <taxon>Pezizomycotina</taxon>
        <taxon>Sordariomycetes</taxon>
        <taxon>Sordariomycetidae</taxon>
        <taxon>Sordariales</taxon>
        <taxon>Chaetomiaceae</taxon>
        <taxon>Canariomyces</taxon>
    </lineage>
</organism>
<proteinExistence type="predicted"/>
<dbReference type="Pfam" id="PF20789">
    <property type="entry name" value="4HBT_3C"/>
    <property type="match status" value="1"/>
</dbReference>
<dbReference type="Proteomes" id="UP001302812">
    <property type="component" value="Unassembled WGS sequence"/>
</dbReference>
<feature type="domain" description="Acyl-CoA thioesterase-like C-terminal" evidence="2">
    <location>
        <begin position="157"/>
        <end position="321"/>
    </location>
</feature>
<gene>
    <name evidence="3" type="ORF">N656DRAFT_785522</name>
</gene>
<dbReference type="PANTHER" id="PTHR38110:SF4">
    <property type="entry name" value="THIOESTERASE-LIKE SUPERFAMILY-DOMAIN-CONTAINING PROTEIN"/>
    <property type="match status" value="1"/>
</dbReference>
<reference evidence="3" key="2">
    <citation type="submission" date="2023-05" db="EMBL/GenBank/DDBJ databases">
        <authorList>
            <consortium name="Lawrence Berkeley National Laboratory"/>
            <person name="Steindorff A."/>
            <person name="Hensen N."/>
            <person name="Bonometti L."/>
            <person name="Westerberg I."/>
            <person name="Brannstrom I.O."/>
            <person name="Guillou S."/>
            <person name="Cros-Aarteil S."/>
            <person name="Calhoun S."/>
            <person name="Haridas S."/>
            <person name="Kuo A."/>
            <person name="Mondo S."/>
            <person name="Pangilinan J."/>
            <person name="Riley R."/>
            <person name="Labutti K."/>
            <person name="Andreopoulos B."/>
            <person name="Lipzen A."/>
            <person name="Chen C."/>
            <person name="Yanf M."/>
            <person name="Daum C."/>
            <person name="Ng V."/>
            <person name="Clum A."/>
            <person name="Ohm R."/>
            <person name="Martin F."/>
            <person name="Silar P."/>
            <person name="Natvig D."/>
            <person name="Lalanne C."/>
            <person name="Gautier V."/>
            <person name="Ament-Velasquez S.L."/>
            <person name="Kruys A."/>
            <person name="Hutchinson M.I."/>
            <person name="Powell A.J."/>
            <person name="Barry K."/>
            <person name="Miller A.N."/>
            <person name="Grigoriev I.V."/>
            <person name="Debuchy R."/>
            <person name="Gladieux P."/>
            <person name="Thoren M.H."/>
            <person name="Johannesson H."/>
        </authorList>
    </citation>
    <scope>NUCLEOTIDE SEQUENCE</scope>
    <source>
        <strain evidence="3">CBS 508.74</strain>
    </source>
</reference>
<evidence type="ECO:0000313" key="4">
    <source>
        <dbReference type="Proteomes" id="UP001302812"/>
    </source>
</evidence>
<dbReference type="InterPro" id="IPR049449">
    <property type="entry name" value="TesB_ACOT8-like_N"/>
</dbReference>
<dbReference type="EMBL" id="MU853378">
    <property type="protein sequence ID" value="KAK4107229.1"/>
    <property type="molecule type" value="Genomic_DNA"/>
</dbReference>
<dbReference type="AlphaFoldDB" id="A0AAN6QBR2"/>
<evidence type="ECO:0000259" key="1">
    <source>
        <dbReference type="Pfam" id="PF13622"/>
    </source>
</evidence>
<keyword evidence="4" id="KW-1185">Reference proteome</keyword>
<reference evidence="3" key="1">
    <citation type="journal article" date="2023" name="Mol. Phylogenet. Evol.">
        <title>Genome-scale phylogeny and comparative genomics of the fungal order Sordariales.</title>
        <authorList>
            <person name="Hensen N."/>
            <person name="Bonometti L."/>
            <person name="Westerberg I."/>
            <person name="Brannstrom I.O."/>
            <person name="Guillou S."/>
            <person name="Cros-Aarteil S."/>
            <person name="Calhoun S."/>
            <person name="Haridas S."/>
            <person name="Kuo A."/>
            <person name="Mondo S."/>
            <person name="Pangilinan J."/>
            <person name="Riley R."/>
            <person name="LaButti K."/>
            <person name="Andreopoulos B."/>
            <person name="Lipzen A."/>
            <person name="Chen C."/>
            <person name="Yan M."/>
            <person name="Daum C."/>
            <person name="Ng V."/>
            <person name="Clum A."/>
            <person name="Steindorff A."/>
            <person name="Ohm R.A."/>
            <person name="Martin F."/>
            <person name="Silar P."/>
            <person name="Natvig D.O."/>
            <person name="Lalanne C."/>
            <person name="Gautier V."/>
            <person name="Ament-Velasquez S.L."/>
            <person name="Kruys A."/>
            <person name="Hutchinson M.I."/>
            <person name="Powell A.J."/>
            <person name="Barry K."/>
            <person name="Miller A.N."/>
            <person name="Grigoriev I.V."/>
            <person name="Debuchy R."/>
            <person name="Gladieux P."/>
            <person name="Hiltunen Thoren M."/>
            <person name="Johannesson H."/>
        </authorList>
    </citation>
    <scope>NUCLEOTIDE SEQUENCE</scope>
    <source>
        <strain evidence="3">CBS 508.74</strain>
    </source>
</reference>
<accession>A0AAN6QBR2</accession>
<comment type="caution">
    <text evidence="3">The sequence shown here is derived from an EMBL/GenBank/DDBJ whole genome shotgun (WGS) entry which is preliminary data.</text>
</comment>
<evidence type="ECO:0000259" key="2">
    <source>
        <dbReference type="Pfam" id="PF20789"/>
    </source>
</evidence>
<dbReference type="RefSeq" id="XP_064664799.1">
    <property type="nucleotide sequence ID" value="XM_064816411.1"/>
</dbReference>
<feature type="domain" description="Acyl-CoA thioesterase-like N-terminal HotDog" evidence="1">
    <location>
        <begin position="25"/>
        <end position="113"/>
    </location>
</feature>
<protein>
    <recommendedName>
        <fullName evidence="5">Thioesterase family protein</fullName>
    </recommendedName>
</protein>
<dbReference type="PANTHER" id="PTHR38110">
    <property type="entry name" value="CHROMOSOME 23, WHOLE GENOME SHOTGUN SEQUENCE"/>
    <property type="match status" value="1"/>
</dbReference>